<evidence type="ECO:0000313" key="7">
    <source>
        <dbReference type="Proteomes" id="UP000546162"/>
    </source>
</evidence>
<reference evidence="6 7" key="1">
    <citation type="submission" date="2020-08" db="EMBL/GenBank/DDBJ databases">
        <title>Sequencing the genomes of 1000 actinobacteria strains.</title>
        <authorList>
            <person name="Klenk H.-P."/>
        </authorList>
    </citation>
    <scope>NUCLEOTIDE SEQUENCE [LARGE SCALE GENOMIC DNA]</scope>
    <source>
        <strain evidence="6 7">DSM 45809</strain>
    </source>
</reference>
<accession>A0A7W7M5H0</accession>
<evidence type="ECO:0000256" key="3">
    <source>
        <dbReference type="ARBA" id="ARBA00022691"/>
    </source>
</evidence>
<feature type="compositionally biased region" description="Basic and acidic residues" evidence="4">
    <location>
        <begin position="253"/>
        <end position="266"/>
    </location>
</feature>
<dbReference type="InterPro" id="IPR013216">
    <property type="entry name" value="Methyltransf_11"/>
</dbReference>
<name>A0A7W7M5H0_9ACTN</name>
<dbReference type="Proteomes" id="UP000546162">
    <property type="component" value="Unassembled WGS sequence"/>
</dbReference>
<keyword evidence="2 6" id="KW-0808">Transferase</keyword>
<evidence type="ECO:0000259" key="5">
    <source>
        <dbReference type="Pfam" id="PF08241"/>
    </source>
</evidence>
<proteinExistence type="predicted"/>
<protein>
    <submittedName>
        <fullName evidence="6">2-polyprenyl-6-hydroxyphenyl methylase/3-demethylubiquinone-9 3-methyltransferase</fullName>
        <ecNumber evidence="6">2.1.1.222</ecNumber>
        <ecNumber evidence="6">2.1.1.64</ecNumber>
    </submittedName>
</protein>
<feature type="domain" description="Methyltransferase type 11" evidence="5">
    <location>
        <begin position="51"/>
        <end position="139"/>
    </location>
</feature>
<dbReference type="AlphaFoldDB" id="A0A7W7M5H0"/>
<dbReference type="GO" id="GO:0032259">
    <property type="term" value="P:methylation"/>
    <property type="evidence" value="ECO:0007669"/>
    <property type="project" value="UniProtKB-KW"/>
</dbReference>
<evidence type="ECO:0000256" key="1">
    <source>
        <dbReference type="ARBA" id="ARBA00022603"/>
    </source>
</evidence>
<dbReference type="CDD" id="cd02440">
    <property type="entry name" value="AdoMet_MTases"/>
    <property type="match status" value="1"/>
</dbReference>
<organism evidence="6 7">
    <name type="scientific">Actinoplanes octamycinicus</name>
    <dbReference type="NCBI Taxonomy" id="135948"/>
    <lineage>
        <taxon>Bacteria</taxon>
        <taxon>Bacillati</taxon>
        <taxon>Actinomycetota</taxon>
        <taxon>Actinomycetes</taxon>
        <taxon>Micromonosporales</taxon>
        <taxon>Micromonosporaceae</taxon>
        <taxon>Actinoplanes</taxon>
    </lineage>
</organism>
<sequence>MLSIRRNDPCQYDDLAGEWWRPGGRFELLHWLAAARAELIPRPAGPGRVLLDAGCGGGLLAPHVRDLGYRHIGVDLRRAGLALAAGQGVTPVGGDVAALPLADGSADVVVAGEILEHVPDLPATVAELCRVLRPGGTVVLDTVNATGLSRFITVTLAERAGVAPIGLHDPALFVAPARLRAEFARWGVRLAVRGVRPSMPGLVRWLAAARVDAGRPLGRMLPTFSTAVLYQGVGRKAAPASHRDIHRPGRGADPADHRPSGADRGTDPAGHQPPGFASGPTPPTGPPVGHRPADRGFGHPGHRGDRGPDVGDAGAGRVRAAATGGCGGK</sequence>
<feature type="compositionally biased region" description="Basic and acidic residues" evidence="4">
    <location>
        <begin position="291"/>
        <end position="309"/>
    </location>
</feature>
<evidence type="ECO:0000313" key="6">
    <source>
        <dbReference type="EMBL" id="MBB4737777.1"/>
    </source>
</evidence>
<evidence type="ECO:0000256" key="2">
    <source>
        <dbReference type="ARBA" id="ARBA00022679"/>
    </source>
</evidence>
<dbReference type="EC" id="2.1.1.64" evidence="6"/>
<dbReference type="EMBL" id="JACHNB010000001">
    <property type="protein sequence ID" value="MBB4737777.1"/>
    <property type="molecule type" value="Genomic_DNA"/>
</dbReference>
<keyword evidence="7" id="KW-1185">Reference proteome</keyword>
<dbReference type="PANTHER" id="PTHR43464">
    <property type="entry name" value="METHYLTRANSFERASE"/>
    <property type="match status" value="1"/>
</dbReference>
<dbReference type="EC" id="2.1.1.222" evidence="6"/>
<dbReference type="Pfam" id="PF08241">
    <property type="entry name" value="Methyltransf_11"/>
    <property type="match status" value="1"/>
</dbReference>
<keyword evidence="6" id="KW-0830">Ubiquinone</keyword>
<feature type="compositionally biased region" description="Low complexity" evidence="4">
    <location>
        <begin position="310"/>
        <end position="323"/>
    </location>
</feature>
<dbReference type="InterPro" id="IPR029063">
    <property type="entry name" value="SAM-dependent_MTases_sf"/>
</dbReference>
<keyword evidence="1 6" id="KW-0489">Methyltransferase</keyword>
<comment type="caution">
    <text evidence="6">The sequence shown here is derived from an EMBL/GenBank/DDBJ whole genome shotgun (WGS) entry which is preliminary data.</text>
</comment>
<gene>
    <name evidence="6" type="ORF">BJY16_001236</name>
</gene>
<feature type="region of interest" description="Disordered" evidence="4">
    <location>
        <begin position="236"/>
        <end position="329"/>
    </location>
</feature>
<dbReference type="GO" id="GO:0061542">
    <property type="term" value="F:3-demethylubiquinol 3-O-methyltransferase activity"/>
    <property type="evidence" value="ECO:0007669"/>
    <property type="project" value="UniProtKB-EC"/>
</dbReference>
<dbReference type="SUPFAM" id="SSF53335">
    <property type="entry name" value="S-adenosyl-L-methionine-dependent methyltransferases"/>
    <property type="match status" value="1"/>
</dbReference>
<dbReference type="GO" id="GO:0102208">
    <property type="term" value="F:2-polyprenyl-6-hydroxyphenol methylase activity"/>
    <property type="evidence" value="ECO:0007669"/>
    <property type="project" value="UniProtKB-EC"/>
</dbReference>
<keyword evidence="3" id="KW-0949">S-adenosyl-L-methionine</keyword>
<dbReference type="GO" id="GO:0010420">
    <property type="term" value="F:polyprenyldihydroxybenzoate methyltransferase activity"/>
    <property type="evidence" value="ECO:0007669"/>
    <property type="project" value="TreeGrafter"/>
</dbReference>
<dbReference type="Gene3D" id="3.40.50.150">
    <property type="entry name" value="Vaccinia Virus protein VP39"/>
    <property type="match status" value="1"/>
</dbReference>
<evidence type="ECO:0000256" key="4">
    <source>
        <dbReference type="SAM" id="MobiDB-lite"/>
    </source>
</evidence>
<dbReference type="PANTHER" id="PTHR43464:SF19">
    <property type="entry name" value="UBIQUINONE BIOSYNTHESIS O-METHYLTRANSFERASE, MITOCHONDRIAL"/>
    <property type="match status" value="1"/>
</dbReference>